<dbReference type="PANTHER" id="PTHR47660">
    <property type="entry name" value="TRANSCRIPTION FACTOR WITH C2H2 AND ZN(2)-CYS(6) DNA BINDING DOMAIN (EUROFUNG)-RELATED-RELATED"/>
    <property type="match status" value="1"/>
</dbReference>
<gene>
    <name evidence="7" type="ORF">BP5553_07604</name>
</gene>
<dbReference type="PANTHER" id="PTHR47660:SF3">
    <property type="entry name" value="FINGER DOMAIN PROTEIN, PUTATIVE (AFU_ORTHOLOGUE AFUA_4G03310)-RELATED"/>
    <property type="match status" value="1"/>
</dbReference>
<dbReference type="Pfam" id="PF00172">
    <property type="entry name" value="Zn_clus"/>
    <property type="match status" value="1"/>
</dbReference>
<keyword evidence="3" id="KW-0805">Transcription regulation</keyword>
<dbReference type="InterPro" id="IPR001138">
    <property type="entry name" value="Zn2Cys6_DnaBD"/>
</dbReference>
<name>A0A370TH00_9HELO</name>
<dbReference type="STRING" id="2656787.A0A370TH00"/>
<reference evidence="7 8" key="1">
    <citation type="journal article" date="2018" name="IMA Fungus">
        <title>IMA Genome-F 9: Draft genome sequence of Annulohypoxylon stygium, Aspergillus mulundensis, Berkeleyomyces basicola (syn. Thielaviopsis basicola), Ceratocystis smalleyi, two Cercospora beticola strains, Coleophoma cylindrospora, Fusarium fracticaudum, Phialophora cf. hyalina, and Morchella septimelata.</title>
        <authorList>
            <person name="Wingfield B.D."/>
            <person name="Bills G.F."/>
            <person name="Dong Y."/>
            <person name="Huang W."/>
            <person name="Nel W.J."/>
            <person name="Swalarsk-Parry B.S."/>
            <person name="Vaghefi N."/>
            <person name="Wilken P.M."/>
            <person name="An Z."/>
            <person name="de Beer Z.W."/>
            <person name="De Vos L."/>
            <person name="Chen L."/>
            <person name="Duong T.A."/>
            <person name="Gao Y."/>
            <person name="Hammerbacher A."/>
            <person name="Kikkert J.R."/>
            <person name="Li Y."/>
            <person name="Li H."/>
            <person name="Li K."/>
            <person name="Li Q."/>
            <person name="Liu X."/>
            <person name="Ma X."/>
            <person name="Naidoo K."/>
            <person name="Pethybridge S.J."/>
            <person name="Sun J."/>
            <person name="Steenkamp E.T."/>
            <person name="van der Nest M.A."/>
            <person name="van Wyk S."/>
            <person name="Wingfield M.J."/>
            <person name="Xiong C."/>
            <person name="Yue Q."/>
            <person name="Zhang X."/>
        </authorList>
    </citation>
    <scope>NUCLEOTIDE SEQUENCE [LARGE SCALE GENOMIC DNA]</scope>
    <source>
        <strain evidence="7 8">BP 5553</strain>
    </source>
</reference>
<dbReference type="OrthoDB" id="2441642at2759"/>
<dbReference type="AlphaFoldDB" id="A0A370TH00"/>
<evidence type="ECO:0000256" key="2">
    <source>
        <dbReference type="ARBA" id="ARBA00022833"/>
    </source>
</evidence>
<dbReference type="GeneID" id="43600453"/>
<keyword evidence="2" id="KW-0862">Zinc</keyword>
<dbReference type="InterPro" id="IPR036864">
    <property type="entry name" value="Zn2-C6_fun-type_DNA-bd_sf"/>
</dbReference>
<evidence type="ECO:0000313" key="7">
    <source>
        <dbReference type="EMBL" id="RDL34476.1"/>
    </source>
</evidence>
<dbReference type="SUPFAM" id="SSF57701">
    <property type="entry name" value="Zn2/Cys6 DNA-binding domain"/>
    <property type="match status" value="1"/>
</dbReference>
<evidence type="ECO:0000256" key="5">
    <source>
        <dbReference type="ARBA" id="ARBA00023242"/>
    </source>
</evidence>
<evidence type="ECO:0000313" key="8">
    <source>
        <dbReference type="Proteomes" id="UP000254866"/>
    </source>
</evidence>
<proteinExistence type="predicted"/>
<keyword evidence="1" id="KW-0479">Metal-binding</keyword>
<organism evidence="7 8">
    <name type="scientific">Venustampulla echinocandica</name>
    <dbReference type="NCBI Taxonomy" id="2656787"/>
    <lineage>
        <taxon>Eukaryota</taxon>
        <taxon>Fungi</taxon>
        <taxon>Dikarya</taxon>
        <taxon>Ascomycota</taxon>
        <taxon>Pezizomycotina</taxon>
        <taxon>Leotiomycetes</taxon>
        <taxon>Helotiales</taxon>
        <taxon>Pleuroascaceae</taxon>
        <taxon>Venustampulla</taxon>
    </lineage>
</organism>
<evidence type="ECO:0000256" key="1">
    <source>
        <dbReference type="ARBA" id="ARBA00022723"/>
    </source>
</evidence>
<accession>A0A370TH00</accession>
<dbReference type="Gene3D" id="4.10.240.10">
    <property type="entry name" value="Zn(2)-C6 fungal-type DNA-binding domain"/>
    <property type="match status" value="1"/>
</dbReference>
<dbReference type="RefSeq" id="XP_031867458.1">
    <property type="nucleotide sequence ID" value="XM_032016227.1"/>
</dbReference>
<dbReference type="SMART" id="SM00066">
    <property type="entry name" value="GAL4"/>
    <property type="match status" value="1"/>
</dbReference>
<dbReference type="EMBL" id="NPIC01000007">
    <property type="protein sequence ID" value="RDL34476.1"/>
    <property type="molecule type" value="Genomic_DNA"/>
</dbReference>
<evidence type="ECO:0000256" key="4">
    <source>
        <dbReference type="ARBA" id="ARBA00023163"/>
    </source>
</evidence>
<comment type="caution">
    <text evidence="7">The sequence shown here is derived from an EMBL/GenBank/DDBJ whole genome shotgun (WGS) entry which is preliminary data.</text>
</comment>
<dbReference type="GO" id="GO:0000981">
    <property type="term" value="F:DNA-binding transcription factor activity, RNA polymerase II-specific"/>
    <property type="evidence" value="ECO:0007669"/>
    <property type="project" value="InterPro"/>
</dbReference>
<evidence type="ECO:0000259" key="6">
    <source>
        <dbReference type="PROSITE" id="PS50048"/>
    </source>
</evidence>
<sequence length="457" mass="51653">MPISRQKSCMHCRRAKARCNLANVCSRCIDRGLQCSYAPFSKTAVPVSRPEEPLLLLDEILDQDVDNHNSLRGDNGDMYAFNLTETAASEPSVFRVDGLGWPTPSWTGSNLTCSVPGGTAPITFNEVLEQPSRPQSSHLFPRERHQSDRQDFVSENNNGMVVILGNKYHDLLYPRNSKTTDSHLASRFIRGQVKAYPTLLLRGQLPPFIYPSCVLYDQLPQNCVQNGVHQCLTPPLAVCTSLVRIWEARTPATEDMVWRSIYAEAERLGREYRQFNSDELLGAFQSMAIYLLLQSQDLQNKQLDDLLSLGAVIMEIARFLFQSQSSSHLRNLLALPDLTQRVWTFNESIRRTMALLFMLDSLVREGSDEYRDPKRCGGTENTPLPGPRDLWDYHIRESWAFRLERVISSGGGLEPQLKLGDLRKADEGDQVLVDKLARWCEGTDDFGGLLRMSALLV</sequence>
<dbReference type="CDD" id="cd00067">
    <property type="entry name" value="GAL4"/>
    <property type="match status" value="1"/>
</dbReference>
<keyword evidence="8" id="KW-1185">Reference proteome</keyword>
<protein>
    <recommendedName>
        <fullName evidence="6">Zn(2)-C6 fungal-type domain-containing protein</fullName>
    </recommendedName>
</protein>
<dbReference type="PROSITE" id="PS50048">
    <property type="entry name" value="ZN2_CY6_FUNGAL_2"/>
    <property type="match status" value="1"/>
</dbReference>
<dbReference type="Proteomes" id="UP000254866">
    <property type="component" value="Unassembled WGS sequence"/>
</dbReference>
<keyword evidence="5" id="KW-0539">Nucleus</keyword>
<keyword evidence="4" id="KW-0804">Transcription</keyword>
<feature type="domain" description="Zn(2)-C6 fungal-type" evidence="6">
    <location>
        <begin position="8"/>
        <end position="37"/>
    </location>
</feature>
<dbReference type="PROSITE" id="PS00463">
    <property type="entry name" value="ZN2_CY6_FUNGAL_1"/>
    <property type="match status" value="1"/>
</dbReference>
<evidence type="ECO:0000256" key="3">
    <source>
        <dbReference type="ARBA" id="ARBA00023015"/>
    </source>
</evidence>
<dbReference type="GO" id="GO:0008270">
    <property type="term" value="F:zinc ion binding"/>
    <property type="evidence" value="ECO:0007669"/>
    <property type="project" value="InterPro"/>
</dbReference>